<evidence type="ECO:0000256" key="1">
    <source>
        <dbReference type="SAM" id="Phobius"/>
    </source>
</evidence>
<organism evidence="2 3">
    <name type="scientific">Mucilaginibacter segetis</name>
    <dbReference type="NCBI Taxonomy" id="2793071"/>
    <lineage>
        <taxon>Bacteria</taxon>
        <taxon>Pseudomonadati</taxon>
        <taxon>Bacteroidota</taxon>
        <taxon>Sphingobacteriia</taxon>
        <taxon>Sphingobacteriales</taxon>
        <taxon>Sphingobacteriaceae</taxon>
        <taxon>Mucilaginibacter</taxon>
    </lineage>
</organism>
<feature type="transmembrane region" description="Helical" evidence="1">
    <location>
        <begin position="52"/>
        <end position="70"/>
    </location>
</feature>
<feature type="transmembrane region" description="Helical" evidence="1">
    <location>
        <begin position="170"/>
        <end position="189"/>
    </location>
</feature>
<keyword evidence="3" id="KW-1185">Reference proteome</keyword>
<keyword evidence="1" id="KW-1133">Transmembrane helix</keyword>
<protein>
    <submittedName>
        <fullName evidence="2">DUF2157 domain-containing protein</fullName>
    </submittedName>
</protein>
<evidence type="ECO:0000313" key="2">
    <source>
        <dbReference type="EMBL" id="MBK0380369.1"/>
    </source>
</evidence>
<name>A0A934PUN8_9SPHI</name>
<feature type="transmembrane region" description="Helical" evidence="1">
    <location>
        <begin position="231"/>
        <end position="253"/>
    </location>
</feature>
<keyword evidence="1" id="KW-0472">Membrane</keyword>
<feature type="transmembrane region" description="Helical" evidence="1">
    <location>
        <begin position="296"/>
        <end position="314"/>
    </location>
</feature>
<accession>A0A934PUN8</accession>
<proteinExistence type="predicted"/>
<evidence type="ECO:0000313" key="3">
    <source>
        <dbReference type="Proteomes" id="UP000613193"/>
    </source>
</evidence>
<keyword evidence="1" id="KW-0812">Transmembrane</keyword>
<dbReference type="AlphaFoldDB" id="A0A934PUN8"/>
<sequence length="358" mass="41406">MSKLNLDKQESEFLNKTISYWEQQKLVDATQAEKLRHSYEIKGFDWMRLAKYSFWVALICGVVAVGSLIVDDAVINWLKGLYYTPDIVISLLSGVTAAALFYLGRRRGKLYPEKIFSNEAVIFTGVLFTACCIAYLGKTFDNGSGHYSLLFLASVFVYGFLAWRMGSRMIWLFALVSLGSWFGTETGYQTNWALYFLGMNYPLRFVAFGLVLVSACYVLRGRKWFSFFWELTYVVGLLYLFMSLWLLSIFGNYGSLDVWWQIKQISLFYWGIISAVVAGSFLLYGLKYKDVIAREFGITFLIIFLYTKYFEYFWDGTNKTLFFAILGLSFWLIGRKAEIIWNIHSREESDGFEVERGA</sequence>
<comment type="caution">
    <text evidence="2">The sequence shown here is derived from an EMBL/GenBank/DDBJ whole genome shotgun (WGS) entry which is preliminary data.</text>
</comment>
<dbReference type="Proteomes" id="UP000613193">
    <property type="component" value="Unassembled WGS sequence"/>
</dbReference>
<reference evidence="2" key="1">
    <citation type="submission" date="2020-12" db="EMBL/GenBank/DDBJ databases">
        <title>Bacterial novel species Mucilaginibacter sp. SD-g isolated from soil.</title>
        <authorList>
            <person name="Jung H.-Y."/>
        </authorList>
    </citation>
    <scope>NUCLEOTIDE SEQUENCE</scope>
    <source>
        <strain evidence="2">SD-g</strain>
    </source>
</reference>
<feature type="transmembrane region" description="Helical" evidence="1">
    <location>
        <begin position="115"/>
        <end position="137"/>
    </location>
</feature>
<feature type="transmembrane region" description="Helical" evidence="1">
    <location>
        <begin position="320"/>
        <end position="337"/>
    </location>
</feature>
<feature type="transmembrane region" description="Helical" evidence="1">
    <location>
        <begin position="82"/>
        <end position="103"/>
    </location>
</feature>
<dbReference type="RefSeq" id="WP_200066892.1">
    <property type="nucleotide sequence ID" value="NZ_JAEHFW010000002.1"/>
</dbReference>
<dbReference type="EMBL" id="JAEHFW010000002">
    <property type="protein sequence ID" value="MBK0380369.1"/>
    <property type="molecule type" value="Genomic_DNA"/>
</dbReference>
<feature type="transmembrane region" description="Helical" evidence="1">
    <location>
        <begin position="143"/>
        <end position="163"/>
    </location>
</feature>
<feature type="transmembrane region" description="Helical" evidence="1">
    <location>
        <begin position="201"/>
        <end position="219"/>
    </location>
</feature>
<feature type="transmembrane region" description="Helical" evidence="1">
    <location>
        <begin position="265"/>
        <end position="284"/>
    </location>
</feature>
<gene>
    <name evidence="2" type="ORF">I5M19_13675</name>
</gene>